<feature type="coiled-coil region" evidence="5">
    <location>
        <begin position="115"/>
        <end position="142"/>
    </location>
</feature>
<gene>
    <name evidence="8" type="primary">spy</name>
    <name evidence="8" type="ORF">NCTC10283_00869</name>
</gene>
<reference evidence="8 9" key="1">
    <citation type="submission" date="2018-06" db="EMBL/GenBank/DDBJ databases">
        <authorList>
            <consortium name="Pathogen Informatics"/>
            <person name="Doyle S."/>
        </authorList>
    </citation>
    <scope>NUCLEOTIDE SEQUENCE [LARGE SCALE GENOMIC DNA]</scope>
    <source>
        <strain evidence="8 9">NCTC10283</strain>
    </source>
</reference>
<accession>A0A376BM81</accession>
<dbReference type="GO" id="GO:0030288">
    <property type="term" value="C:outer membrane-bounded periplasmic space"/>
    <property type="evidence" value="ECO:0007669"/>
    <property type="project" value="TreeGrafter"/>
</dbReference>
<evidence type="ECO:0000256" key="6">
    <source>
        <dbReference type="SAM" id="MobiDB-lite"/>
    </source>
</evidence>
<dbReference type="GO" id="GO:0051082">
    <property type="term" value="F:unfolded protein binding"/>
    <property type="evidence" value="ECO:0007669"/>
    <property type="project" value="TreeGrafter"/>
</dbReference>
<dbReference type="EMBL" id="UFSO01000002">
    <property type="protein sequence ID" value="SSY70758.1"/>
    <property type="molecule type" value="Genomic_DNA"/>
</dbReference>
<keyword evidence="5" id="KW-0175">Coiled coil</keyword>
<evidence type="ECO:0000313" key="8">
    <source>
        <dbReference type="EMBL" id="SSY70758.1"/>
    </source>
</evidence>
<evidence type="ECO:0000256" key="4">
    <source>
        <dbReference type="ARBA" id="ARBA00022764"/>
    </source>
</evidence>
<dbReference type="STRING" id="1120980.GCA_000745955_01874"/>
<feature type="signal peptide" evidence="7">
    <location>
        <begin position="1"/>
        <end position="20"/>
    </location>
</feature>
<dbReference type="InterPro" id="IPR012899">
    <property type="entry name" value="LTXXQ"/>
</dbReference>
<feature type="region of interest" description="Disordered" evidence="6">
    <location>
        <begin position="22"/>
        <end position="50"/>
    </location>
</feature>
<comment type="similarity">
    <text evidence="2">Belongs to the CpxP/Spy family.</text>
</comment>
<evidence type="ECO:0000256" key="3">
    <source>
        <dbReference type="ARBA" id="ARBA00022729"/>
    </source>
</evidence>
<evidence type="ECO:0000256" key="5">
    <source>
        <dbReference type="SAM" id="Coils"/>
    </source>
</evidence>
<proteinExistence type="inferred from homology"/>
<evidence type="ECO:0000313" key="9">
    <source>
        <dbReference type="Proteomes" id="UP000254209"/>
    </source>
</evidence>
<dbReference type="InterPro" id="IPR052211">
    <property type="entry name" value="Cpx_auxiliary_protein"/>
</dbReference>
<protein>
    <submittedName>
        <fullName evidence="8">Spheroplast protein Y</fullName>
    </submittedName>
</protein>
<feature type="chain" id="PRO_5016877894" evidence="7">
    <location>
        <begin position="21"/>
        <end position="174"/>
    </location>
</feature>
<evidence type="ECO:0000256" key="2">
    <source>
        <dbReference type="ARBA" id="ARBA00008441"/>
    </source>
</evidence>
<dbReference type="Gene3D" id="1.20.120.1490">
    <property type="match status" value="1"/>
</dbReference>
<dbReference type="PIRSF" id="PIRSF034445">
    <property type="entry name" value="CpxP_Spy"/>
    <property type="match status" value="1"/>
</dbReference>
<dbReference type="Proteomes" id="UP000254209">
    <property type="component" value="Unassembled WGS sequence"/>
</dbReference>
<dbReference type="OrthoDB" id="8613948at2"/>
<feature type="compositionally biased region" description="Basic residues" evidence="6">
    <location>
        <begin position="33"/>
        <end position="46"/>
    </location>
</feature>
<dbReference type="PANTHER" id="PTHR38102:SF1">
    <property type="entry name" value="PERIPLASMIC CHAPERONE SPY"/>
    <property type="match status" value="1"/>
</dbReference>
<evidence type="ECO:0000256" key="7">
    <source>
        <dbReference type="SAM" id="SignalP"/>
    </source>
</evidence>
<name>A0A376BM81_9NEIS</name>
<comment type="subcellular location">
    <subcellularLocation>
        <location evidence="1">Periplasm</location>
    </subcellularLocation>
</comment>
<keyword evidence="4" id="KW-0574">Periplasm</keyword>
<sequence length="174" mass="20229">MKKLTIATLVLMTTAGVAVAANSTDNQTTPKHGEHKHGKIMRHHDGKHSDLPRGFEKLNLSDAQKAKIKAIVEADKPTREAKKDFTDFKQKMQARRAAEQKLMNSPTFDEAAARQMIVERQQERLNMERKHAERELQMLKKRHAIFQVLTAEQQKQFQEEQQKHFNKFMSRKDK</sequence>
<dbReference type="AlphaFoldDB" id="A0A376BM81"/>
<dbReference type="RefSeq" id="WP_034294145.1">
    <property type="nucleotide sequence ID" value="NZ_CP091519.2"/>
</dbReference>
<keyword evidence="3 7" id="KW-0732">Signal</keyword>
<dbReference type="CDD" id="cd09916">
    <property type="entry name" value="CpxP_like"/>
    <property type="match status" value="1"/>
</dbReference>
<evidence type="ECO:0000256" key="1">
    <source>
        <dbReference type="ARBA" id="ARBA00004418"/>
    </source>
</evidence>
<dbReference type="PANTHER" id="PTHR38102">
    <property type="entry name" value="PERIPLASMIC CHAPERONE SPY"/>
    <property type="match status" value="1"/>
</dbReference>
<dbReference type="Pfam" id="PF07813">
    <property type="entry name" value="LTXXQ"/>
    <property type="match status" value="1"/>
</dbReference>
<organism evidence="8 9">
    <name type="scientific">Alysiella crassa</name>
    <dbReference type="NCBI Taxonomy" id="153491"/>
    <lineage>
        <taxon>Bacteria</taxon>
        <taxon>Pseudomonadati</taxon>
        <taxon>Pseudomonadota</taxon>
        <taxon>Betaproteobacteria</taxon>
        <taxon>Neisseriales</taxon>
        <taxon>Neisseriaceae</taxon>
        <taxon>Alysiella</taxon>
    </lineage>
</organism>
<keyword evidence="9" id="KW-1185">Reference proteome</keyword>